<reference evidence="3 4" key="1">
    <citation type="submission" date="2024-09" db="EMBL/GenBank/DDBJ databases">
        <authorList>
            <person name="Sun Q."/>
            <person name="Mori K."/>
        </authorList>
    </citation>
    <scope>NUCLEOTIDE SEQUENCE [LARGE SCALE GENOMIC DNA]</scope>
    <source>
        <strain evidence="3 4">TBRC 4575</strain>
    </source>
</reference>
<dbReference type="InterPro" id="IPR029787">
    <property type="entry name" value="Nucleotide_cyclase"/>
</dbReference>
<keyword evidence="1" id="KW-1133">Transmembrane helix</keyword>
<dbReference type="EC" id="2.7.7.65" evidence="3"/>
<dbReference type="InterPro" id="IPR000160">
    <property type="entry name" value="GGDEF_dom"/>
</dbReference>
<evidence type="ECO:0000313" key="4">
    <source>
        <dbReference type="Proteomes" id="UP001589855"/>
    </source>
</evidence>
<feature type="transmembrane region" description="Helical" evidence="1">
    <location>
        <begin position="55"/>
        <end position="76"/>
    </location>
</feature>
<dbReference type="PROSITE" id="PS50887">
    <property type="entry name" value="GGDEF"/>
    <property type="match status" value="1"/>
</dbReference>
<gene>
    <name evidence="3" type="ORF">ACFFGS_10345</name>
</gene>
<keyword evidence="3" id="KW-0808">Transferase</keyword>
<comment type="caution">
    <text evidence="3">The sequence shown here is derived from an EMBL/GenBank/DDBJ whole genome shotgun (WGS) entry which is preliminary data.</text>
</comment>
<evidence type="ECO:0000313" key="3">
    <source>
        <dbReference type="EMBL" id="MFC0424520.1"/>
    </source>
</evidence>
<proteinExistence type="predicted"/>
<accession>A0ABV6K4Z9</accession>
<name>A0ABV6K4Z9_9LACO</name>
<dbReference type="SUPFAM" id="SSF55073">
    <property type="entry name" value="Nucleotide cyclase"/>
    <property type="match status" value="1"/>
</dbReference>
<dbReference type="Pfam" id="PF00990">
    <property type="entry name" value="GGDEF"/>
    <property type="match status" value="1"/>
</dbReference>
<dbReference type="EMBL" id="JBHLUK010000072">
    <property type="protein sequence ID" value="MFC0424520.1"/>
    <property type="molecule type" value="Genomic_DNA"/>
</dbReference>
<dbReference type="InterPro" id="IPR043128">
    <property type="entry name" value="Rev_trsase/Diguanyl_cyclase"/>
</dbReference>
<feature type="domain" description="GGDEF" evidence="2">
    <location>
        <begin position="158"/>
        <end position="288"/>
    </location>
</feature>
<dbReference type="RefSeq" id="WP_170178224.1">
    <property type="nucleotide sequence ID" value="NZ_BAABRM010000009.1"/>
</dbReference>
<keyword evidence="4" id="KW-1185">Reference proteome</keyword>
<keyword evidence="1" id="KW-0812">Transmembrane</keyword>
<evidence type="ECO:0000259" key="2">
    <source>
        <dbReference type="PROSITE" id="PS50887"/>
    </source>
</evidence>
<protein>
    <submittedName>
        <fullName evidence="3">Diguanylate cyclase domain-containing protein</fullName>
        <ecNumber evidence="3">2.7.7.65</ecNumber>
    </submittedName>
</protein>
<evidence type="ECO:0000256" key="1">
    <source>
        <dbReference type="SAM" id="Phobius"/>
    </source>
</evidence>
<sequence length="288" mass="32460">MKRKPIDTVVFLGMLVVLAYQYTLLYLSVIGGSWVNFSIVAGTFLLGLLLGRTTYLILGAVLAFVSMSVGGLLLAMSYTRDLYLWGSVALLTVTPVTTYFMYILDHRLLKRRAVADTLTDLRQAKPDMEIVTGALNRTALERAVERELLLVFYHERDYRFTLTLVKIDFLENVVNFLGSERLNVLLKTTADHVATLLFKEDRLFYVGNGKFIILSPMLNQVKAPLLRQKLKQRLDRLAVELGLEQTALVLRTGQLTVATPEHARDCTLASALAQLERNAETDIVKEYV</sequence>
<feature type="transmembrane region" description="Helical" evidence="1">
    <location>
        <begin position="9"/>
        <end position="27"/>
    </location>
</feature>
<feature type="transmembrane region" description="Helical" evidence="1">
    <location>
        <begin position="82"/>
        <end position="104"/>
    </location>
</feature>
<dbReference type="Proteomes" id="UP001589855">
    <property type="component" value="Unassembled WGS sequence"/>
</dbReference>
<keyword evidence="1" id="KW-0472">Membrane</keyword>
<dbReference type="Gene3D" id="3.30.70.270">
    <property type="match status" value="1"/>
</dbReference>
<dbReference type="GO" id="GO:0052621">
    <property type="term" value="F:diguanylate cyclase activity"/>
    <property type="evidence" value="ECO:0007669"/>
    <property type="project" value="UniProtKB-EC"/>
</dbReference>
<organism evidence="3 4">
    <name type="scientific">Lactiplantibacillus plajomi</name>
    <dbReference type="NCBI Taxonomy" id="1457217"/>
    <lineage>
        <taxon>Bacteria</taxon>
        <taxon>Bacillati</taxon>
        <taxon>Bacillota</taxon>
        <taxon>Bacilli</taxon>
        <taxon>Lactobacillales</taxon>
        <taxon>Lactobacillaceae</taxon>
        <taxon>Lactiplantibacillus</taxon>
    </lineage>
</organism>
<keyword evidence="3" id="KW-0548">Nucleotidyltransferase</keyword>